<dbReference type="Gene3D" id="3.30.160.60">
    <property type="entry name" value="Classic Zinc Finger"/>
    <property type="match status" value="1"/>
</dbReference>
<protein>
    <submittedName>
        <fullName evidence="3">Retrovirus-related Pol polyprotein from type-2 retrotransposable element R2DM</fullName>
    </submittedName>
</protein>
<proteinExistence type="predicted"/>
<accession>A0A0X3PGV4</accession>
<reference evidence="3" key="1">
    <citation type="submission" date="2016-01" db="EMBL/GenBank/DDBJ databases">
        <title>Reference transcriptome for the parasite Schistocephalus solidus: insights into the molecular evolution of parasitism.</title>
        <authorList>
            <person name="Hebert F.O."/>
            <person name="Grambauer S."/>
            <person name="Barber I."/>
            <person name="Landry C.R."/>
            <person name="Aubin-Horth N."/>
        </authorList>
    </citation>
    <scope>NUCLEOTIDE SEQUENCE</scope>
</reference>
<dbReference type="Pfam" id="PF00096">
    <property type="entry name" value="zf-C2H2"/>
    <property type="match status" value="1"/>
</dbReference>
<dbReference type="PROSITE" id="PS00028">
    <property type="entry name" value="ZINC_FINGER_C2H2_1"/>
    <property type="match status" value="1"/>
</dbReference>
<keyword evidence="1" id="KW-0862">Zinc</keyword>
<feature type="non-terminal residue" evidence="3">
    <location>
        <position position="151"/>
    </location>
</feature>
<sequence length="151" mass="16098">MESSNEAVNPASAGVPATNGLLCPSCGRVCRSSAGLKLHLRVCQPDCVLPPSSSVTTSEPHQSSSGNYVCDQCPRSFSSLRGRSQHMKSAHPAAYFSERGRLAPSRANWTAQEDALLRRCAVAVVQTTGPLALRVLAREVGVKFPTRSFEA</sequence>
<evidence type="ECO:0000313" key="3">
    <source>
        <dbReference type="EMBL" id="JAP51044.1"/>
    </source>
</evidence>
<dbReference type="InterPro" id="IPR013087">
    <property type="entry name" value="Znf_C2H2_type"/>
</dbReference>
<dbReference type="SUPFAM" id="SSF57667">
    <property type="entry name" value="beta-beta-alpha zinc fingers"/>
    <property type="match status" value="1"/>
</dbReference>
<dbReference type="GO" id="GO:0008270">
    <property type="term" value="F:zinc ion binding"/>
    <property type="evidence" value="ECO:0007669"/>
    <property type="project" value="UniProtKB-KW"/>
</dbReference>
<dbReference type="InterPro" id="IPR036236">
    <property type="entry name" value="Znf_C2H2_sf"/>
</dbReference>
<dbReference type="Pfam" id="PF13894">
    <property type="entry name" value="zf-C2H2_4"/>
    <property type="match status" value="1"/>
</dbReference>
<dbReference type="SMART" id="SM00355">
    <property type="entry name" value="ZnF_C2H2"/>
    <property type="match status" value="2"/>
</dbReference>
<keyword evidence="1" id="KW-0479">Metal-binding</keyword>
<organism evidence="3">
    <name type="scientific">Schistocephalus solidus</name>
    <name type="common">Tapeworm</name>
    <dbReference type="NCBI Taxonomy" id="70667"/>
    <lineage>
        <taxon>Eukaryota</taxon>
        <taxon>Metazoa</taxon>
        <taxon>Spiralia</taxon>
        <taxon>Lophotrochozoa</taxon>
        <taxon>Platyhelminthes</taxon>
        <taxon>Cestoda</taxon>
        <taxon>Eucestoda</taxon>
        <taxon>Diphyllobothriidea</taxon>
        <taxon>Diphyllobothriidae</taxon>
        <taxon>Schistocephalus</taxon>
    </lineage>
</organism>
<name>A0A0X3PGV4_SCHSO</name>
<keyword evidence="1" id="KW-0863">Zinc-finger</keyword>
<evidence type="ECO:0000256" key="1">
    <source>
        <dbReference type="PROSITE-ProRule" id="PRU00042"/>
    </source>
</evidence>
<evidence type="ECO:0000259" key="2">
    <source>
        <dbReference type="PROSITE" id="PS50157"/>
    </source>
</evidence>
<feature type="domain" description="C2H2-type" evidence="2">
    <location>
        <begin position="68"/>
        <end position="91"/>
    </location>
</feature>
<dbReference type="PROSITE" id="PS50157">
    <property type="entry name" value="ZINC_FINGER_C2H2_2"/>
    <property type="match status" value="1"/>
</dbReference>
<dbReference type="AlphaFoldDB" id="A0A0X3PGV4"/>
<gene>
    <name evidence="3" type="primary">POLR</name>
    <name evidence="3" type="ORF">TR165203</name>
</gene>
<dbReference type="EMBL" id="GEEE01012181">
    <property type="protein sequence ID" value="JAP51044.1"/>
    <property type="molecule type" value="Transcribed_RNA"/>
</dbReference>